<dbReference type="SUPFAM" id="SSF55729">
    <property type="entry name" value="Acyl-CoA N-acyltransferases (Nat)"/>
    <property type="match status" value="1"/>
</dbReference>
<dbReference type="Pfam" id="PF00583">
    <property type="entry name" value="Acetyltransf_1"/>
    <property type="match status" value="1"/>
</dbReference>
<dbReference type="InterPro" id="IPR050276">
    <property type="entry name" value="MshD_Acetyltransferase"/>
</dbReference>
<comment type="caution">
    <text evidence="2">The sequence shown here is derived from an EMBL/GenBank/DDBJ whole genome shotgun (WGS) entry which is preliminary data.</text>
</comment>
<dbReference type="InterPro" id="IPR000182">
    <property type="entry name" value="GNAT_dom"/>
</dbReference>
<dbReference type="PROSITE" id="PS51186">
    <property type="entry name" value="GNAT"/>
    <property type="match status" value="1"/>
</dbReference>
<reference evidence="2" key="1">
    <citation type="submission" date="2021-01" db="EMBL/GenBank/DDBJ databases">
        <title>Whole genome shotgun sequence of Dactylosporangium siamense NBRC 106093.</title>
        <authorList>
            <person name="Komaki H."/>
            <person name="Tamura T."/>
        </authorList>
    </citation>
    <scope>NUCLEOTIDE SEQUENCE</scope>
    <source>
        <strain evidence="2">NBRC 106093</strain>
    </source>
</reference>
<dbReference type="Gene3D" id="3.40.630.30">
    <property type="match status" value="1"/>
</dbReference>
<feature type="domain" description="N-acetyltransferase" evidence="1">
    <location>
        <begin position="3"/>
        <end position="180"/>
    </location>
</feature>
<dbReference type="GO" id="GO:0016747">
    <property type="term" value="F:acyltransferase activity, transferring groups other than amino-acyl groups"/>
    <property type="evidence" value="ECO:0007669"/>
    <property type="project" value="InterPro"/>
</dbReference>
<dbReference type="CDD" id="cd04301">
    <property type="entry name" value="NAT_SF"/>
    <property type="match status" value="1"/>
</dbReference>
<sequence>MQFTIRAVRGEDWQLAKELRLAALQDPVASIAFLDTYERSVVQADEFWQGRTADAAEGRTVRQLIGEDGDGRWLGTVTVLVEPAGVQDYFGHTPAVAQTHVVGVYVRPEARGTGLAPALFEAALAWSWALPDPKIERVRLYVHEDNARARALYEKAGFTRTGVAVAVPAGREFEYAVDRD</sequence>
<dbReference type="PANTHER" id="PTHR43617">
    <property type="entry name" value="L-AMINO ACID N-ACETYLTRANSFERASE"/>
    <property type="match status" value="1"/>
</dbReference>
<dbReference type="RefSeq" id="WP_203848586.1">
    <property type="nucleotide sequence ID" value="NZ_BAAAVW010000016.1"/>
</dbReference>
<keyword evidence="3" id="KW-1185">Reference proteome</keyword>
<dbReference type="EMBL" id="BONQ01000077">
    <property type="protein sequence ID" value="GIG46832.1"/>
    <property type="molecule type" value="Genomic_DNA"/>
</dbReference>
<dbReference type="AlphaFoldDB" id="A0A919PNF9"/>
<evidence type="ECO:0000313" key="3">
    <source>
        <dbReference type="Proteomes" id="UP000660611"/>
    </source>
</evidence>
<proteinExistence type="predicted"/>
<organism evidence="2 3">
    <name type="scientific">Dactylosporangium siamense</name>
    <dbReference type="NCBI Taxonomy" id="685454"/>
    <lineage>
        <taxon>Bacteria</taxon>
        <taxon>Bacillati</taxon>
        <taxon>Actinomycetota</taxon>
        <taxon>Actinomycetes</taxon>
        <taxon>Micromonosporales</taxon>
        <taxon>Micromonosporaceae</taxon>
        <taxon>Dactylosporangium</taxon>
    </lineage>
</organism>
<evidence type="ECO:0000313" key="2">
    <source>
        <dbReference type="EMBL" id="GIG46832.1"/>
    </source>
</evidence>
<evidence type="ECO:0000259" key="1">
    <source>
        <dbReference type="PROSITE" id="PS51186"/>
    </source>
</evidence>
<name>A0A919PNF9_9ACTN</name>
<accession>A0A919PNF9</accession>
<dbReference type="InterPro" id="IPR016181">
    <property type="entry name" value="Acyl_CoA_acyltransferase"/>
</dbReference>
<protein>
    <submittedName>
        <fullName evidence="2">N-acetyltransferase</fullName>
    </submittedName>
</protein>
<gene>
    <name evidence="2" type="ORF">Dsi01nite_048730</name>
</gene>
<dbReference type="Proteomes" id="UP000660611">
    <property type="component" value="Unassembled WGS sequence"/>
</dbReference>